<reference evidence="8" key="1">
    <citation type="journal article" date="2021" name="New Phytol.">
        <title>Evolutionary innovations through gain and loss of genes in the ectomycorrhizal Boletales.</title>
        <authorList>
            <person name="Wu G."/>
            <person name="Miyauchi S."/>
            <person name="Morin E."/>
            <person name="Kuo A."/>
            <person name="Drula E."/>
            <person name="Varga T."/>
            <person name="Kohler A."/>
            <person name="Feng B."/>
            <person name="Cao Y."/>
            <person name="Lipzen A."/>
            <person name="Daum C."/>
            <person name="Hundley H."/>
            <person name="Pangilinan J."/>
            <person name="Johnson J."/>
            <person name="Barry K."/>
            <person name="LaButti K."/>
            <person name="Ng V."/>
            <person name="Ahrendt S."/>
            <person name="Min B."/>
            <person name="Choi I.G."/>
            <person name="Park H."/>
            <person name="Plett J.M."/>
            <person name="Magnuson J."/>
            <person name="Spatafora J.W."/>
            <person name="Nagy L.G."/>
            <person name="Henrissat B."/>
            <person name="Grigoriev I.V."/>
            <person name="Yang Z.L."/>
            <person name="Xu J."/>
            <person name="Martin F.M."/>
        </authorList>
    </citation>
    <scope>NUCLEOTIDE SEQUENCE</scope>
    <source>
        <strain evidence="8">KKN 215</strain>
    </source>
</reference>
<keyword evidence="1" id="KW-0479">Metal-binding</keyword>
<evidence type="ECO:0000313" key="9">
    <source>
        <dbReference type="Proteomes" id="UP000813824"/>
    </source>
</evidence>
<feature type="region of interest" description="Disordered" evidence="5">
    <location>
        <begin position="279"/>
        <end position="318"/>
    </location>
</feature>
<dbReference type="Pfam" id="PF00320">
    <property type="entry name" value="GATA"/>
    <property type="match status" value="1"/>
</dbReference>
<evidence type="ECO:0000256" key="3">
    <source>
        <dbReference type="ARBA" id="ARBA00022833"/>
    </source>
</evidence>
<dbReference type="PROSITE" id="PS00344">
    <property type="entry name" value="GATA_ZN_FINGER_1"/>
    <property type="match status" value="1"/>
</dbReference>
<dbReference type="InterPro" id="IPR051140">
    <property type="entry name" value="GATA_TF"/>
</dbReference>
<dbReference type="PROSITE" id="PS50114">
    <property type="entry name" value="GATA_ZN_FINGER_2"/>
    <property type="match status" value="1"/>
</dbReference>
<evidence type="ECO:0000256" key="4">
    <source>
        <dbReference type="PROSITE-ProRule" id="PRU00094"/>
    </source>
</evidence>
<dbReference type="PANTHER" id="PTHR45658">
    <property type="entry name" value="GATA TRANSCRIPTION FACTOR"/>
    <property type="match status" value="1"/>
</dbReference>
<evidence type="ECO:0000256" key="1">
    <source>
        <dbReference type="ARBA" id="ARBA00022723"/>
    </source>
</evidence>
<keyword evidence="8" id="KW-0675">Receptor</keyword>
<keyword evidence="3" id="KW-0862">Zinc</keyword>
<evidence type="ECO:0000313" key="8">
    <source>
        <dbReference type="EMBL" id="KAH8099502.1"/>
    </source>
</evidence>
<dbReference type="InterPro" id="IPR013767">
    <property type="entry name" value="PAS_fold"/>
</dbReference>
<dbReference type="Gene3D" id="3.30.50.10">
    <property type="entry name" value="Erythroid Transcription Factor GATA-1, subunit A"/>
    <property type="match status" value="1"/>
</dbReference>
<feature type="domain" description="GATA-type" evidence="7">
    <location>
        <begin position="323"/>
        <end position="356"/>
    </location>
</feature>
<dbReference type="InterPro" id="IPR013088">
    <property type="entry name" value="Znf_NHR/GATA"/>
</dbReference>
<dbReference type="InterPro" id="IPR000679">
    <property type="entry name" value="Znf_GATA"/>
</dbReference>
<feature type="region of interest" description="Disordered" evidence="5">
    <location>
        <begin position="1"/>
        <end position="23"/>
    </location>
</feature>
<dbReference type="SUPFAM" id="SSF55785">
    <property type="entry name" value="PYP-like sensor domain (PAS domain)"/>
    <property type="match status" value="1"/>
</dbReference>
<feature type="compositionally biased region" description="Gly residues" evidence="5">
    <location>
        <begin position="293"/>
        <end position="304"/>
    </location>
</feature>
<dbReference type="GO" id="GO:0008270">
    <property type="term" value="F:zinc ion binding"/>
    <property type="evidence" value="ECO:0007669"/>
    <property type="project" value="UniProtKB-KW"/>
</dbReference>
<accession>A0A8K0ULE5</accession>
<protein>
    <submittedName>
        <fullName evidence="8">Blue light receptor</fullName>
    </submittedName>
</protein>
<gene>
    <name evidence="8" type="ORF">BXZ70DRAFT_1000745</name>
</gene>
<dbReference type="SMART" id="SM00401">
    <property type="entry name" value="ZnF_GATA"/>
    <property type="match status" value="1"/>
</dbReference>
<dbReference type="Gene3D" id="3.30.450.20">
    <property type="entry name" value="PAS domain"/>
    <property type="match status" value="1"/>
</dbReference>
<proteinExistence type="predicted"/>
<evidence type="ECO:0000259" key="7">
    <source>
        <dbReference type="PROSITE" id="PS50114"/>
    </source>
</evidence>
<dbReference type="CDD" id="cd00130">
    <property type="entry name" value="PAS"/>
    <property type="match status" value="1"/>
</dbReference>
<dbReference type="Pfam" id="PF00989">
    <property type="entry name" value="PAS"/>
    <property type="match status" value="1"/>
</dbReference>
<organism evidence="8 9">
    <name type="scientific">Cristinia sonorae</name>
    <dbReference type="NCBI Taxonomy" id="1940300"/>
    <lineage>
        <taxon>Eukaryota</taxon>
        <taxon>Fungi</taxon>
        <taxon>Dikarya</taxon>
        <taxon>Basidiomycota</taxon>
        <taxon>Agaricomycotina</taxon>
        <taxon>Agaricomycetes</taxon>
        <taxon>Agaricomycetidae</taxon>
        <taxon>Agaricales</taxon>
        <taxon>Pleurotineae</taxon>
        <taxon>Stephanosporaceae</taxon>
        <taxon>Cristinia</taxon>
    </lineage>
</organism>
<evidence type="ECO:0000256" key="2">
    <source>
        <dbReference type="ARBA" id="ARBA00022771"/>
    </source>
</evidence>
<dbReference type="EMBL" id="JAEVFJ010000019">
    <property type="protein sequence ID" value="KAH8099502.1"/>
    <property type="molecule type" value="Genomic_DNA"/>
</dbReference>
<name>A0A8K0ULE5_9AGAR</name>
<dbReference type="SUPFAM" id="SSF57716">
    <property type="entry name" value="Glucocorticoid receptor-like (DNA-binding domain)"/>
    <property type="match status" value="1"/>
</dbReference>
<comment type="caution">
    <text evidence="8">The sequence shown here is derived from an EMBL/GenBank/DDBJ whole genome shotgun (WGS) entry which is preliminary data.</text>
</comment>
<dbReference type="SMART" id="SM00091">
    <property type="entry name" value="PAS"/>
    <property type="match status" value="1"/>
</dbReference>
<evidence type="ECO:0000256" key="5">
    <source>
        <dbReference type="SAM" id="MobiDB-lite"/>
    </source>
</evidence>
<dbReference type="GO" id="GO:0006355">
    <property type="term" value="P:regulation of DNA-templated transcription"/>
    <property type="evidence" value="ECO:0007669"/>
    <property type="project" value="InterPro"/>
</dbReference>
<dbReference type="InterPro" id="IPR035965">
    <property type="entry name" value="PAS-like_dom_sf"/>
</dbReference>
<keyword evidence="9" id="KW-1185">Reference proteome</keyword>
<evidence type="ECO:0000259" key="6">
    <source>
        <dbReference type="PROSITE" id="PS50112"/>
    </source>
</evidence>
<sequence length="388" mass="42136">MQAAVPHNPAPATPTPSSSTTTVTATPSVFEFTKRKRWADLLITELSEAILFVLSPAGKVWYCGAAVTELLGWKDEDVVDRQFSDYVNQADLGLFQSTFQQCILQRGEILTYIRLRSKPTLPKLSSMSQDFQALANAPVNEVLFEVKGYPHFVVTGECKCFFLMAKPYPSRNTAILNTFLELKMENKRLEDRLMYLRSLAGEAGSTSQASTSSTSPVAPMNPYGVSTFQLGYSHYSHSGSGSILPISRPYPLPEPTSFYSGTYEELMPSPSTAAKFETMFSQRPPPPQQANSSGGGSISIGNGPGNAEEEEGSAKKKLKKTYAPEQYVCVTCGRTDSPEWRKGPTGPKTLCNACGLRWAKTVKTKKEAQAHAVAASDGPNVTAVAGEV</sequence>
<dbReference type="InterPro" id="IPR000014">
    <property type="entry name" value="PAS"/>
</dbReference>
<dbReference type="OrthoDB" id="2162994at2759"/>
<dbReference type="PROSITE" id="PS50112">
    <property type="entry name" value="PAS"/>
    <property type="match status" value="1"/>
</dbReference>
<dbReference type="Proteomes" id="UP000813824">
    <property type="component" value="Unassembled WGS sequence"/>
</dbReference>
<feature type="domain" description="PAS" evidence="6">
    <location>
        <begin position="51"/>
        <end position="106"/>
    </location>
</feature>
<keyword evidence="2 4" id="KW-0863">Zinc-finger</keyword>
<dbReference type="PANTHER" id="PTHR45658:SF18">
    <property type="entry name" value="PROTEIN GAT2"/>
    <property type="match status" value="1"/>
</dbReference>
<dbReference type="AlphaFoldDB" id="A0A8K0ULE5"/>
<dbReference type="CDD" id="cd00202">
    <property type="entry name" value="ZnF_GATA"/>
    <property type="match status" value="1"/>
</dbReference>
<dbReference type="GO" id="GO:0043565">
    <property type="term" value="F:sequence-specific DNA binding"/>
    <property type="evidence" value="ECO:0007669"/>
    <property type="project" value="InterPro"/>
</dbReference>